<dbReference type="EMBL" id="BJYY01000013">
    <property type="protein sequence ID" value="GEO34318.1"/>
    <property type="molecule type" value="Genomic_DNA"/>
</dbReference>
<evidence type="ECO:0000256" key="1">
    <source>
        <dbReference type="SAM" id="MobiDB-lite"/>
    </source>
</evidence>
<dbReference type="RefSeq" id="WP_186816514.1">
    <property type="nucleotide sequence ID" value="NZ_BAAARM010000003.1"/>
</dbReference>
<protein>
    <recommendedName>
        <fullName evidence="3">Peptidase C-terminal archaeal/bacterial domain-containing protein</fullName>
    </recommendedName>
</protein>
<dbReference type="Proteomes" id="UP000321181">
    <property type="component" value="Unassembled WGS sequence"/>
</dbReference>
<proteinExistence type="predicted"/>
<evidence type="ECO:0000259" key="3">
    <source>
        <dbReference type="Pfam" id="PF04151"/>
    </source>
</evidence>
<feature type="domain" description="Peptidase C-terminal archaeal/bacterial" evidence="3">
    <location>
        <begin position="205"/>
        <end position="275"/>
    </location>
</feature>
<reference evidence="4 5" key="1">
    <citation type="submission" date="2019-07" db="EMBL/GenBank/DDBJ databases">
        <title>Whole genome shotgun sequence of Cellulomonas aerilata NBRC 106308.</title>
        <authorList>
            <person name="Hosoyama A."/>
            <person name="Uohara A."/>
            <person name="Ohji S."/>
            <person name="Ichikawa N."/>
        </authorList>
    </citation>
    <scope>NUCLEOTIDE SEQUENCE [LARGE SCALE GENOMIC DNA]</scope>
    <source>
        <strain evidence="4 5">NBRC 106308</strain>
    </source>
</reference>
<dbReference type="Pfam" id="PF04151">
    <property type="entry name" value="PPC"/>
    <property type="match status" value="1"/>
</dbReference>
<feature type="compositionally biased region" description="Pro residues" evidence="1">
    <location>
        <begin position="155"/>
        <end position="165"/>
    </location>
</feature>
<feature type="chain" id="PRO_5022130172" description="Peptidase C-terminal archaeal/bacterial domain-containing protein" evidence="2">
    <location>
        <begin position="30"/>
        <end position="648"/>
    </location>
</feature>
<keyword evidence="2" id="KW-0732">Signal</keyword>
<dbReference type="AlphaFoldDB" id="A0A512DCW6"/>
<sequence>MWRMRMRWSGATAAVLVGSLLALPAPAAAAPTEDRDDLAWRLGIQLVPKGSADLGRSPELIEPNPFLSLVPDPSSIDLYSWKASSAARSAARAAEVEQRGDGPRPDVPPLVVEEEEPDGVRGVNDTPATSQVVPGFGSRRGEASAADVRGTLAPGPEPVPLPPAPEDNGSIPLAAETGLRSGTSTRTTGTIGDGPHGSAGDGTGDADFYAVRAAAAGQRLVVDIDTDEGGLDSLVVVWDAEGVPLAGNDDGRPGETDSYLSWTVPAAGDYFVSVSDLMGLPEDPFDSGSGVGVGTEGDYAVTFGLDPVTDVDVYAVRLRHGDVLSGSVAGSGTRLAVYAQDGDAGVREVFGSSQDVTFIYPQASPLTGGGNAVVDHVADVDGLHYVATEGMAGDYSLTLEVYRPGPDLRNARQTIFLDFDGERVNTGVWGGPGVRQLSPLSAFVTAWGIPAWQEGALIDRIVATTTENLRRDFARTGVRVRILNSRDHADPFGRPHVTRVVVGGTIAESGVPTIGIAQSIDPGNFEMAETGLVLLDLLSASADEEFSLNAFLRPGSDRLRFVGTALGNVVAHEAGHMLGNWHVDQFNETANLMDAGGNFAQLFGVGPDGVGGTADDPDVDFGVDQLNPIEGFTGWENTWVRTRWALTP</sequence>
<dbReference type="InterPro" id="IPR007280">
    <property type="entry name" value="Peptidase_C_arc/bac"/>
</dbReference>
<feature type="region of interest" description="Disordered" evidence="1">
    <location>
        <begin position="92"/>
        <end position="166"/>
    </location>
</feature>
<evidence type="ECO:0000313" key="4">
    <source>
        <dbReference type="EMBL" id="GEO34318.1"/>
    </source>
</evidence>
<name>A0A512DCW6_9CELL</name>
<accession>A0A512DCW6</accession>
<keyword evidence="5" id="KW-1185">Reference proteome</keyword>
<feature type="signal peptide" evidence="2">
    <location>
        <begin position="1"/>
        <end position="29"/>
    </location>
</feature>
<gene>
    <name evidence="4" type="ORF">CAE01nite_20430</name>
</gene>
<dbReference type="Gene3D" id="2.60.120.380">
    <property type="match status" value="1"/>
</dbReference>
<comment type="caution">
    <text evidence="4">The sequence shown here is derived from an EMBL/GenBank/DDBJ whole genome shotgun (WGS) entry which is preliminary data.</text>
</comment>
<organism evidence="4 5">
    <name type="scientific">Cellulomonas aerilata</name>
    <dbReference type="NCBI Taxonomy" id="515326"/>
    <lineage>
        <taxon>Bacteria</taxon>
        <taxon>Bacillati</taxon>
        <taxon>Actinomycetota</taxon>
        <taxon>Actinomycetes</taxon>
        <taxon>Micrococcales</taxon>
        <taxon>Cellulomonadaceae</taxon>
        <taxon>Cellulomonas</taxon>
    </lineage>
</organism>
<evidence type="ECO:0000256" key="2">
    <source>
        <dbReference type="SAM" id="SignalP"/>
    </source>
</evidence>
<evidence type="ECO:0000313" key="5">
    <source>
        <dbReference type="Proteomes" id="UP000321181"/>
    </source>
</evidence>
<feature type="compositionally biased region" description="Basic and acidic residues" evidence="1">
    <location>
        <begin position="94"/>
        <end position="104"/>
    </location>
</feature>